<sequence>MIILTGASGGIGREILPFLLDIDQVIGIYNKTKPQISSDEHLTYEQLNLESPSDIKIFIDKWKNKISKVTLIHFAALKIDSLAANCSESDWDRIMGVNLKGNFLLTQALLSKMIQERWGRIIHISSRGAVDGDTGTIAYSASKMGLIGMSNVLAKEYARFNITSNILILGHFEVGLYNQLNEGMQKKLLQQVPSKTLGKSIDIFNAIEFLIKSQYVNGASINIDGGI</sequence>
<accession>A0A1F4SSF0</accession>
<gene>
    <name evidence="3" type="ORF">A2310_07555</name>
</gene>
<dbReference type="AlphaFoldDB" id="A0A1F4SSF0"/>
<evidence type="ECO:0000313" key="3">
    <source>
        <dbReference type="EMBL" id="OGC22603.1"/>
    </source>
</evidence>
<protein>
    <recommendedName>
        <fullName evidence="5">SDR family oxidoreductase</fullName>
    </recommendedName>
</protein>
<dbReference type="STRING" id="1802579.A2310_07555"/>
<dbReference type="PROSITE" id="PS00061">
    <property type="entry name" value="ADH_SHORT"/>
    <property type="match status" value="1"/>
</dbReference>
<comment type="similarity">
    <text evidence="1 2">Belongs to the short-chain dehydrogenases/reductases (SDR) family.</text>
</comment>
<name>A0A1F4SSF0_UNCSA</name>
<dbReference type="Pfam" id="PF00106">
    <property type="entry name" value="adh_short"/>
    <property type="match status" value="1"/>
</dbReference>
<dbReference type="SUPFAM" id="SSF51735">
    <property type="entry name" value="NAD(P)-binding Rossmann-fold domains"/>
    <property type="match status" value="1"/>
</dbReference>
<dbReference type="EMBL" id="MEUB01000027">
    <property type="protein sequence ID" value="OGC22603.1"/>
    <property type="molecule type" value="Genomic_DNA"/>
</dbReference>
<proteinExistence type="inferred from homology"/>
<evidence type="ECO:0000256" key="1">
    <source>
        <dbReference type="ARBA" id="ARBA00006484"/>
    </source>
</evidence>
<dbReference type="PANTHER" id="PTHR42879:SF2">
    <property type="entry name" value="3-OXOACYL-[ACYL-CARRIER-PROTEIN] REDUCTASE FABG"/>
    <property type="match status" value="1"/>
</dbReference>
<evidence type="ECO:0008006" key="5">
    <source>
        <dbReference type="Google" id="ProtNLM"/>
    </source>
</evidence>
<dbReference type="GO" id="GO:0032787">
    <property type="term" value="P:monocarboxylic acid metabolic process"/>
    <property type="evidence" value="ECO:0007669"/>
    <property type="project" value="UniProtKB-ARBA"/>
</dbReference>
<dbReference type="PRINTS" id="PR00081">
    <property type="entry name" value="GDHRDH"/>
</dbReference>
<dbReference type="InterPro" id="IPR002347">
    <property type="entry name" value="SDR_fam"/>
</dbReference>
<dbReference type="InterPro" id="IPR050259">
    <property type="entry name" value="SDR"/>
</dbReference>
<evidence type="ECO:0000256" key="2">
    <source>
        <dbReference type="RuleBase" id="RU000363"/>
    </source>
</evidence>
<dbReference type="Gene3D" id="3.40.50.720">
    <property type="entry name" value="NAD(P)-binding Rossmann-like Domain"/>
    <property type="match status" value="1"/>
</dbReference>
<reference evidence="3 4" key="1">
    <citation type="journal article" date="2016" name="Nat. Commun.">
        <title>Thousands of microbial genomes shed light on interconnected biogeochemical processes in an aquifer system.</title>
        <authorList>
            <person name="Anantharaman K."/>
            <person name="Brown C.T."/>
            <person name="Hug L.A."/>
            <person name="Sharon I."/>
            <person name="Castelle C.J."/>
            <person name="Probst A.J."/>
            <person name="Thomas B.C."/>
            <person name="Singh A."/>
            <person name="Wilkins M.J."/>
            <person name="Karaoz U."/>
            <person name="Brodie E.L."/>
            <person name="Williams K.H."/>
            <person name="Hubbard S.S."/>
            <person name="Banfield J.F."/>
        </authorList>
    </citation>
    <scope>NUCLEOTIDE SEQUENCE [LARGE SCALE GENOMIC DNA]</scope>
</reference>
<evidence type="ECO:0000313" key="4">
    <source>
        <dbReference type="Proteomes" id="UP000178417"/>
    </source>
</evidence>
<comment type="caution">
    <text evidence="3">The sequence shown here is derived from an EMBL/GenBank/DDBJ whole genome shotgun (WGS) entry which is preliminary data.</text>
</comment>
<dbReference type="InterPro" id="IPR036291">
    <property type="entry name" value="NAD(P)-bd_dom_sf"/>
</dbReference>
<dbReference type="Proteomes" id="UP000178417">
    <property type="component" value="Unassembled WGS sequence"/>
</dbReference>
<dbReference type="PRINTS" id="PR00080">
    <property type="entry name" value="SDRFAMILY"/>
</dbReference>
<organism evidence="3 4">
    <name type="scientific">candidate division WOR-1 bacterium RIFOXYB2_FULL_37_13</name>
    <dbReference type="NCBI Taxonomy" id="1802579"/>
    <lineage>
        <taxon>Bacteria</taxon>
        <taxon>Bacillati</taxon>
        <taxon>Saganbacteria</taxon>
    </lineage>
</organism>
<dbReference type="PANTHER" id="PTHR42879">
    <property type="entry name" value="3-OXOACYL-(ACYL-CARRIER-PROTEIN) REDUCTASE"/>
    <property type="match status" value="1"/>
</dbReference>
<dbReference type="InterPro" id="IPR020904">
    <property type="entry name" value="Sc_DH/Rdtase_CS"/>
</dbReference>